<keyword evidence="3" id="KW-1185">Reference proteome</keyword>
<evidence type="ECO:0000256" key="1">
    <source>
        <dbReference type="SAM" id="MobiDB-lite"/>
    </source>
</evidence>
<dbReference type="AlphaFoldDB" id="A0A9W8HNJ4"/>
<proteinExistence type="predicted"/>
<dbReference type="EMBL" id="JANBUL010000004">
    <property type="protein sequence ID" value="KAJ2786071.1"/>
    <property type="molecule type" value="Genomic_DNA"/>
</dbReference>
<comment type="caution">
    <text evidence="2">The sequence shown here is derived from an EMBL/GenBank/DDBJ whole genome shotgun (WGS) entry which is preliminary data.</text>
</comment>
<evidence type="ECO:0000313" key="3">
    <source>
        <dbReference type="Proteomes" id="UP001140217"/>
    </source>
</evidence>
<reference evidence="2" key="1">
    <citation type="submission" date="2022-07" db="EMBL/GenBank/DDBJ databases">
        <title>Phylogenomic reconstructions and comparative analyses of Kickxellomycotina fungi.</title>
        <authorList>
            <person name="Reynolds N.K."/>
            <person name="Stajich J.E."/>
            <person name="Barry K."/>
            <person name="Grigoriev I.V."/>
            <person name="Crous P."/>
            <person name="Smith M.E."/>
        </authorList>
    </citation>
    <scope>NUCLEOTIDE SEQUENCE</scope>
    <source>
        <strain evidence="2">NBRC 105414</strain>
    </source>
</reference>
<evidence type="ECO:0000313" key="2">
    <source>
        <dbReference type="EMBL" id="KAJ2786071.1"/>
    </source>
</evidence>
<gene>
    <name evidence="2" type="ORF">H4R18_000103</name>
</gene>
<name>A0A9W8HNJ4_9FUNG</name>
<dbReference type="Proteomes" id="UP001140217">
    <property type="component" value="Unassembled WGS sequence"/>
</dbReference>
<sequence>MPSSSISIVRFAARSLRSTSGASSAAARRFYSLPHASSNSADPHQRHFRTQQELLDAKHPANPDEALAAVIDGELDYDTDMTAAAVNNAEAELRAEQAAKAKKIAKDTADDFSKNNYL</sequence>
<dbReference type="OrthoDB" id="5585735at2759"/>
<feature type="region of interest" description="Disordered" evidence="1">
    <location>
        <begin position="35"/>
        <end position="60"/>
    </location>
</feature>
<protein>
    <submittedName>
        <fullName evidence="2">Uncharacterized protein</fullName>
    </submittedName>
</protein>
<organism evidence="2 3">
    <name type="scientific">Coemansia javaensis</name>
    <dbReference type="NCBI Taxonomy" id="2761396"/>
    <lineage>
        <taxon>Eukaryota</taxon>
        <taxon>Fungi</taxon>
        <taxon>Fungi incertae sedis</taxon>
        <taxon>Zoopagomycota</taxon>
        <taxon>Kickxellomycotina</taxon>
        <taxon>Kickxellomycetes</taxon>
        <taxon>Kickxellales</taxon>
        <taxon>Kickxellaceae</taxon>
        <taxon>Coemansia</taxon>
    </lineage>
</organism>
<accession>A0A9W8HNJ4</accession>